<dbReference type="PANTHER" id="PTHR11736">
    <property type="entry name" value="MELANOMA-ASSOCIATED ANTIGEN MAGE ANTIGEN"/>
    <property type="match status" value="1"/>
</dbReference>
<sequence length="310" mass="35246">MKRTRAALESEEEEEVVPRRSSQKQKKTTRSRRGVEDSDDDVIGSQQLSDDPDEFDGTLDFTQPDYAMTQPVASQTPVEGETTKKPPSIPSRVGQLSAKAIDDLTAQLVRYMLYKAGLKLPIKFADISKEVYPKYKNVSRYFFQKAKQQLETVFGYEVVAVDDNSSKELYLVLNACKSQEHLLLVNKNDRSATRGFLMMVLGLLWCASGRQLSEEDLWKQLELLDSSISPNRDHRQLGDVAQLLKTFENQLYLNSSSELDGDLKKVRFYSYGARTHLEVGKLQILNFVCKLITGRPPTEHQISELNLENN</sequence>
<feature type="compositionally biased region" description="Basic residues" evidence="1">
    <location>
        <begin position="21"/>
        <end position="32"/>
    </location>
</feature>
<dbReference type="InterPro" id="IPR037445">
    <property type="entry name" value="MAGE"/>
</dbReference>
<dbReference type="EMBL" id="SPLM01000002">
    <property type="protein sequence ID" value="TMW68800.1"/>
    <property type="molecule type" value="Genomic_DNA"/>
</dbReference>
<evidence type="ECO:0000256" key="1">
    <source>
        <dbReference type="SAM" id="MobiDB-lite"/>
    </source>
</evidence>
<evidence type="ECO:0000313" key="4">
    <source>
        <dbReference type="Proteomes" id="UP000794436"/>
    </source>
</evidence>
<dbReference type="Pfam" id="PF01454">
    <property type="entry name" value="MAGE"/>
    <property type="match status" value="1"/>
</dbReference>
<dbReference type="OrthoDB" id="205198at2759"/>
<feature type="region of interest" description="Disordered" evidence="1">
    <location>
        <begin position="1"/>
        <end position="91"/>
    </location>
</feature>
<dbReference type="PANTHER" id="PTHR11736:SF14">
    <property type="entry name" value="NSE3 HOMOLOG, SMC5-SMC6 COMPLEX COMPONENT"/>
    <property type="match status" value="1"/>
</dbReference>
<dbReference type="Gene3D" id="1.10.10.1210">
    <property type="entry name" value="MAGE homology domain, winged helix WH2 motif"/>
    <property type="match status" value="1"/>
</dbReference>
<proteinExistence type="predicted"/>
<dbReference type="Gene3D" id="1.10.10.1200">
    <property type="entry name" value="MAGE homology domain, winged helix WH1 motif"/>
    <property type="match status" value="1"/>
</dbReference>
<dbReference type="InterPro" id="IPR041899">
    <property type="entry name" value="MAGE_WH2"/>
</dbReference>
<keyword evidence="4" id="KW-1185">Reference proteome</keyword>
<reference evidence="3" key="1">
    <citation type="submission" date="2019-03" db="EMBL/GenBank/DDBJ databases">
        <title>Long read genome sequence of the mycoparasitic Pythium oligandrum ATCC 38472 isolated from sugarbeet rhizosphere.</title>
        <authorList>
            <person name="Gaulin E."/>
        </authorList>
    </citation>
    <scope>NUCLEOTIDE SEQUENCE</scope>
    <source>
        <strain evidence="3">ATCC 38472_TT</strain>
    </source>
</reference>
<name>A0A8K1CSK7_PYTOL</name>
<dbReference type="PROSITE" id="PS50838">
    <property type="entry name" value="MAGE"/>
    <property type="match status" value="1"/>
</dbReference>
<dbReference type="GO" id="GO:0005634">
    <property type="term" value="C:nucleus"/>
    <property type="evidence" value="ECO:0007669"/>
    <property type="project" value="TreeGrafter"/>
</dbReference>
<protein>
    <recommendedName>
        <fullName evidence="2">MAGE domain-containing protein</fullName>
    </recommendedName>
</protein>
<comment type="caution">
    <text evidence="3">The sequence shown here is derived from an EMBL/GenBank/DDBJ whole genome shotgun (WGS) entry which is preliminary data.</text>
</comment>
<evidence type="ECO:0000313" key="3">
    <source>
        <dbReference type="EMBL" id="TMW68800.1"/>
    </source>
</evidence>
<organism evidence="3 4">
    <name type="scientific">Pythium oligandrum</name>
    <name type="common">Mycoparasitic fungus</name>
    <dbReference type="NCBI Taxonomy" id="41045"/>
    <lineage>
        <taxon>Eukaryota</taxon>
        <taxon>Sar</taxon>
        <taxon>Stramenopiles</taxon>
        <taxon>Oomycota</taxon>
        <taxon>Peronosporomycetes</taxon>
        <taxon>Pythiales</taxon>
        <taxon>Pythiaceae</taxon>
        <taxon>Pythium</taxon>
    </lineage>
</organism>
<evidence type="ECO:0000259" key="2">
    <source>
        <dbReference type="PROSITE" id="PS50838"/>
    </source>
</evidence>
<accession>A0A8K1CSK7</accession>
<dbReference type="InterPro" id="IPR002190">
    <property type="entry name" value="MHD_dom"/>
</dbReference>
<gene>
    <name evidence="3" type="ORF">Poli38472_006268</name>
</gene>
<feature type="domain" description="MAGE" evidence="2">
    <location>
        <begin position="101"/>
        <end position="296"/>
    </location>
</feature>
<dbReference type="InterPro" id="IPR041898">
    <property type="entry name" value="MAGE_WH1"/>
</dbReference>
<dbReference type="SMART" id="SM01373">
    <property type="entry name" value="MAGE"/>
    <property type="match status" value="1"/>
</dbReference>
<dbReference type="Proteomes" id="UP000794436">
    <property type="component" value="Unassembled WGS sequence"/>
</dbReference>
<dbReference type="AlphaFoldDB" id="A0A8K1CSK7"/>